<feature type="non-terminal residue" evidence="2">
    <location>
        <position position="100"/>
    </location>
</feature>
<sequence length="100" mass="10786">MTGRDGRYDANGFDDDTDWLMSQLGSGRRPDLEGRQAAQPPVAPAPEPPLAEPAPQSRPRRRSEESLDWFSVAEPAPADDAPTRALPVVGEPIERTAPGP</sequence>
<evidence type="ECO:0000313" key="2">
    <source>
        <dbReference type="EMBL" id="RXZ49825.1"/>
    </source>
</evidence>
<dbReference type="EMBL" id="SDPL01000058">
    <property type="protein sequence ID" value="RXZ49825.1"/>
    <property type="molecule type" value="Genomic_DNA"/>
</dbReference>
<organism evidence="2 3">
    <name type="scientific">Agromyces binzhouensis</name>
    <dbReference type="NCBI Taxonomy" id="1817495"/>
    <lineage>
        <taxon>Bacteria</taxon>
        <taxon>Bacillati</taxon>
        <taxon>Actinomycetota</taxon>
        <taxon>Actinomycetes</taxon>
        <taxon>Micrococcales</taxon>
        <taxon>Microbacteriaceae</taxon>
        <taxon>Agromyces</taxon>
    </lineage>
</organism>
<feature type="compositionally biased region" description="Pro residues" evidence="1">
    <location>
        <begin position="41"/>
        <end position="52"/>
    </location>
</feature>
<protein>
    <submittedName>
        <fullName evidence="2">Uncharacterized protein</fullName>
    </submittedName>
</protein>
<feature type="region of interest" description="Disordered" evidence="1">
    <location>
        <begin position="1"/>
        <end position="100"/>
    </location>
</feature>
<dbReference type="AlphaFoldDB" id="A0A4Q2JNM1"/>
<accession>A0A4Q2JNM1</accession>
<gene>
    <name evidence="2" type="ORF">ESO86_05170</name>
</gene>
<reference evidence="2 3" key="1">
    <citation type="submission" date="2019-01" db="EMBL/GenBank/DDBJ databases">
        <authorList>
            <person name="Li J."/>
        </authorList>
    </citation>
    <scope>NUCLEOTIDE SEQUENCE [LARGE SCALE GENOMIC DNA]</scope>
    <source>
        <strain evidence="2 3">CGMCC 4.7180</strain>
    </source>
</reference>
<evidence type="ECO:0000313" key="3">
    <source>
        <dbReference type="Proteomes" id="UP000292881"/>
    </source>
</evidence>
<comment type="caution">
    <text evidence="2">The sequence shown here is derived from an EMBL/GenBank/DDBJ whole genome shotgun (WGS) entry which is preliminary data.</text>
</comment>
<evidence type="ECO:0000256" key="1">
    <source>
        <dbReference type="SAM" id="MobiDB-lite"/>
    </source>
</evidence>
<name>A0A4Q2JNM1_9MICO</name>
<keyword evidence="3" id="KW-1185">Reference proteome</keyword>
<dbReference type="Proteomes" id="UP000292881">
    <property type="component" value="Unassembled WGS sequence"/>
</dbReference>
<proteinExistence type="predicted"/>